<dbReference type="AlphaFoldDB" id="A0A9N9TMW5"/>
<evidence type="ECO:0000313" key="2">
    <source>
        <dbReference type="EMBL" id="CAG9858680.1"/>
    </source>
</evidence>
<evidence type="ECO:0000313" key="3">
    <source>
        <dbReference type="Proteomes" id="UP001153712"/>
    </source>
</evidence>
<sequence length="92" mass="11681">MQSSIIPSIVKYRFSLLFHKPRPYSDDNDKFDERRKVFELEYVLKQTHIQLKELKRKIRERRRAKREELERRYDEQERAQRERDERNDRDRS</sequence>
<dbReference type="EMBL" id="OU900095">
    <property type="protein sequence ID" value="CAG9858680.1"/>
    <property type="molecule type" value="Genomic_DNA"/>
</dbReference>
<organism evidence="2 3">
    <name type="scientific">Phyllotreta striolata</name>
    <name type="common">Striped flea beetle</name>
    <name type="synonym">Crioceris striolata</name>
    <dbReference type="NCBI Taxonomy" id="444603"/>
    <lineage>
        <taxon>Eukaryota</taxon>
        <taxon>Metazoa</taxon>
        <taxon>Ecdysozoa</taxon>
        <taxon>Arthropoda</taxon>
        <taxon>Hexapoda</taxon>
        <taxon>Insecta</taxon>
        <taxon>Pterygota</taxon>
        <taxon>Neoptera</taxon>
        <taxon>Endopterygota</taxon>
        <taxon>Coleoptera</taxon>
        <taxon>Polyphaga</taxon>
        <taxon>Cucujiformia</taxon>
        <taxon>Chrysomeloidea</taxon>
        <taxon>Chrysomelidae</taxon>
        <taxon>Galerucinae</taxon>
        <taxon>Alticini</taxon>
        <taxon>Phyllotreta</taxon>
    </lineage>
</organism>
<dbReference type="Proteomes" id="UP001153712">
    <property type="component" value="Chromosome 2"/>
</dbReference>
<feature type="compositionally biased region" description="Basic and acidic residues" evidence="1">
    <location>
        <begin position="65"/>
        <end position="92"/>
    </location>
</feature>
<evidence type="ECO:0000256" key="1">
    <source>
        <dbReference type="SAM" id="MobiDB-lite"/>
    </source>
</evidence>
<keyword evidence="3" id="KW-1185">Reference proteome</keyword>
<reference evidence="2" key="1">
    <citation type="submission" date="2022-01" db="EMBL/GenBank/DDBJ databases">
        <authorList>
            <person name="King R."/>
        </authorList>
    </citation>
    <scope>NUCLEOTIDE SEQUENCE</scope>
</reference>
<accession>A0A9N9TMW5</accession>
<name>A0A9N9TMW5_PHYSR</name>
<protein>
    <submittedName>
        <fullName evidence="2">Uncharacterized protein</fullName>
    </submittedName>
</protein>
<proteinExistence type="predicted"/>
<gene>
    <name evidence="2" type="ORF">PHYEVI_LOCUS5067</name>
</gene>
<feature type="region of interest" description="Disordered" evidence="1">
    <location>
        <begin position="63"/>
        <end position="92"/>
    </location>
</feature>